<dbReference type="RefSeq" id="WP_156336826.1">
    <property type="nucleotide sequence ID" value="NZ_CADIJQ010000003.1"/>
</dbReference>
<sequence length="168" mass="18962">MPRSKPQDKGWIGCYAEMVRGWVRKVGNTHEAEDALQDAAIGLLKADSSSILEPQAYLYRSSMNRLAGNARREARLPTLPLHEISEDEHPQDVDSSAAVRTAQLAEAVEAALLQLPIKCRQAYIWHRLEGYSQQEVAARLGVSLNSVERYIMRAMRHLRDALHRYAPD</sequence>
<evidence type="ECO:0000256" key="1">
    <source>
        <dbReference type="ARBA" id="ARBA00010641"/>
    </source>
</evidence>
<protein>
    <submittedName>
        <fullName evidence="7">ECF RNA polymerase sigma factor SigE</fullName>
    </submittedName>
</protein>
<dbReference type="PANTHER" id="PTHR43133:SF63">
    <property type="entry name" value="RNA POLYMERASE SIGMA FACTOR FECI-RELATED"/>
    <property type="match status" value="1"/>
</dbReference>
<dbReference type="InterPro" id="IPR039425">
    <property type="entry name" value="RNA_pol_sigma-70-like"/>
</dbReference>
<dbReference type="SUPFAM" id="SSF88946">
    <property type="entry name" value="Sigma2 domain of RNA polymerase sigma factors"/>
    <property type="match status" value="1"/>
</dbReference>
<feature type="domain" description="RNA polymerase sigma factor 70 region 4 type 2" evidence="6">
    <location>
        <begin position="106"/>
        <end position="158"/>
    </location>
</feature>
<dbReference type="EMBL" id="CADIJQ010000003">
    <property type="protein sequence ID" value="CAB3703897.1"/>
    <property type="molecule type" value="Genomic_DNA"/>
</dbReference>
<evidence type="ECO:0000313" key="8">
    <source>
        <dbReference type="Proteomes" id="UP000494269"/>
    </source>
</evidence>
<dbReference type="InterPro" id="IPR013249">
    <property type="entry name" value="RNA_pol_sigma70_r4_t2"/>
</dbReference>
<dbReference type="PANTHER" id="PTHR43133">
    <property type="entry name" value="RNA POLYMERASE ECF-TYPE SIGMA FACTO"/>
    <property type="match status" value="1"/>
</dbReference>
<evidence type="ECO:0000313" key="7">
    <source>
        <dbReference type="EMBL" id="CAB3703897.1"/>
    </source>
</evidence>
<gene>
    <name evidence="7" type="primary">sigE_1</name>
    <name evidence="7" type="ORF">LMG3441_02724</name>
</gene>
<dbReference type="InterPro" id="IPR036388">
    <property type="entry name" value="WH-like_DNA-bd_sf"/>
</dbReference>
<dbReference type="Pfam" id="PF08281">
    <property type="entry name" value="Sigma70_r4_2"/>
    <property type="match status" value="1"/>
</dbReference>
<dbReference type="GO" id="GO:0016987">
    <property type="term" value="F:sigma factor activity"/>
    <property type="evidence" value="ECO:0007669"/>
    <property type="project" value="UniProtKB-KW"/>
</dbReference>
<dbReference type="Gene3D" id="1.10.10.10">
    <property type="entry name" value="Winged helix-like DNA-binding domain superfamily/Winged helix DNA-binding domain"/>
    <property type="match status" value="1"/>
</dbReference>
<dbReference type="GO" id="GO:0006352">
    <property type="term" value="P:DNA-templated transcription initiation"/>
    <property type="evidence" value="ECO:0007669"/>
    <property type="project" value="InterPro"/>
</dbReference>
<dbReference type="GO" id="GO:0003677">
    <property type="term" value="F:DNA binding"/>
    <property type="evidence" value="ECO:0007669"/>
    <property type="project" value="InterPro"/>
</dbReference>
<evidence type="ECO:0000256" key="3">
    <source>
        <dbReference type="ARBA" id="ARBA00023082"/>
    </source>
</evidence>
<dbReference type="Gene3D" id="1.10.1740.10">
    <property type="match status" value="1"/>
</dbReference>
<dbReference type="AlphaFoldDB" id="A0A6S7B9D8"/>
<accession>A0A6S7B9D8</accession>
<dbReference type="NCBIfam" id="TIGR02937">
    <property type="entry name" value="sigma70-ECF"/>
    <property type="match status" value="1"/>
</dbReference>
<dbReference type="Pfam" id="PF04542">
    <property type="entry name" value="Sigma70_r2"/>
    <property type="match status" value="1"/>
</dbReference>
<feature type="domain" description="RNA polymerase sigma-70 region 2" evidence="5">
    <location>
        <begin position="14"/>
        <end position="75"/>
    </location>
</feature>
<dbReference type="CDD" id="cd06171">
    <property type="entry name" value="Sigma70_r4"/>
    <property type="match status" value="1"/>
</dbReference>
<organism evidence="7 8">
    <name type="scientific">Achromobacter kerstersii</name>
    <dbReference type="NCBI Taxonomy" id="1353890"/>
    <lineage>
        <taxon>Bacteria</taxon>
        <taxon>Pseudomonadati</taxon>
        <taxon>Pseudomonadota</taxon>
        <taxon>Betaproteobacteria</taxon>
        <taxon>Burkholderiales</taxon>
        <taxon>Alcaligenaceae</taxon>
        <taxon>Achromobacter</taxon>
    </lineage>
</organism>
<dbReference type="Proteomes" id="UP000494269">
    <property type="component" value="Unassembled WGS sequence"/>
</dbReference>
<proteinExistence type="inferred from homology"/>
<dbReference type="InterPro" id="IPR013325">
    <property type="entry name" value="RNA_pol_sigma_r2"/>
</dbReference>
<dbReference type="SUPFAM" id="SSF88659">
    <property type="entry name" value="Sigma3 and sigma4 domains of RNA polymerase sigma factors"/>
    <property type="match status" value="1"/>
</dbReference>
<evidence type="ECO:0000256" key="2">
    <source>
        <dbReference type="ARBA" id="ARBA00023015"/>
    </source>
</evidence>
<evidence type="ECO:0000259" key="5">
    <source>
        <dbReference type="Pfam" id="PF04542"/>
    </source>
</evidence>
<keyword evidence="2" id="KW-0805">Transcription regulation</keyword>
<dbReference type="InterPro" id="IPR014284">
    <property type="entry name" value="RNA_pol_sigma-70_dom"/>
</dbReference>
<keyword evidence="4" id="KW-0804">Transcription</keyword>
<keyword evidence="3" id="KW-0731">Sigma factor</keyword>
<dbReference type="InterPro" id="IPR007627">
    <property type="entry name" value="RNA_pol_sigma70_r2"/>
</dbReference>
<name>A0A6S7B9D8_9BURK</name>
<evidence type="ECO:0000259" key="6">
    <source>
        <dbReference type="Pfam" id="PF08281"/>
    </source>
</evidence>
<dbReference type="InterPro" id="IPR013324">
    <property type="entry name" value="RNA_pol_sigma_r3/r4-like"/>
</dbReference>
<comment type="similarity">
    <text evidence="1">Belongs to the sigma-70 factor family. ECF subfamily.</text>
</comment>
<evidence type="ECO:0000256" key="4">
    <source>
        <dbReference type="ARBA" id="ARBA00023163"/>
    </source>
</evidence>
<keyword evidence="8" id="KW-1185">Reference proteome</keyword>
<reference evidence="7 8" key="1">
    <citation type="submission" date="2020-04" db="EMBL/GenBank/DDBJ databases">
        <authorList>
            <person name="De Canck E."/>
        </authorList>
    </citation>
    <scope>NUCLEOTIDE SEQUENCE [LARGE SCALE GENOMIC DNA]</scope>
    <source>
        <strain evidence="7 8">LMG 3441</strain>
    </source>
</reference>